<evidence type="ECO:0000313" key="3">
    <source>
        <dbReference type="Proteomes" id="UP000299102"/>
    </source>
</evidence>
<name>A0A4C1UNK9_EUMVA</name>
<evidence type="ECO:0000313" key="2">
    <source>
        <dbReference type="EMBL" id="GBP28031.1"/>
    </source>
</evidence>
<sequence>MSAGRHARRRGRRGRPRRREARFSGQLRRARPPAACAAAVSRKLETVTAHERNGAHAECDAGNHVAWRAGALQILLRIKNANSGYHISQIFKIIGKSEEIELKPGIVRVWAVWPAVAVAFTCAHPICTDRMLTGKRNRHRRPDSPDPNPKSKRDDISINQLT</sequence>
<comment type="caution">
    <text evidence="2">The sequence shown here is derived from an EMBL/GenBank/DDBJ whole genome shotgun (WGS) entry which is preliminary data.</text>
</comment>
<dbReference type="Proteomes" id="UP000299102">
    <property type="component" value="Unassembled WGS sequence"/>
</dbReference>
<protein>
    <submittedName>
        <fullName evidence="2">Uncharacterized protein</fullName>
    </submittedName>
</protein>
<dbReference type="AlphaFoldDB" id="A0A4C1UNK9"/>
<proteinExistence type="predicted"/>
<feature type="compositionally biased region" description="Basic residues" evidence="1">
    <location>
        <begin position="1"/>
        <end position="20"/>
    </location>
</feature>
<keyword evidence="3" id="KW-1185">Reference proteome</keyword>
<gene>
    <name evidence="2" type="ORF">EVAR_83662_1</name>
</gene>
<reference evidence="2 3" key="1">
    <citation type="journal article" date="2019" name="Commun. Biol.">
        <title>The bagworm genome reveals a unique fibroin gene that provides high tensile strength.</title>
        <authorList>
            <person name="Kono N."/>
            <person name="Nakamura H."/>
            <person name="Ohtoshi R."/>
            <person name="Tomita M."/>
            <person name="Numata K."/>
            <person name="Arakawa K."/>
        </authorList>
    </citation>
    <scope>NUCLEOTIDE SEQUENCE [LARGE SCALE GENOMIC DNA]</scope>
</reference>
<accession>A0A4C1UNK9</accession>
<organism evidence="2 3">
    <name type="scientific">Eumeta variegata</name>
    <name type="common">Bagworm moth</name>
    <name type="synonym">Eumeta japonica</name>
    <dbReference type="NCBI Taxonomy" id="151549"/>
    <lineage>
        <taxon>Eukaryota</taxon>
        <taxon>Metazoa</taxon>
        <taxon>Ecdysozoa</taxon>
        <taxon>Arthropoda</taxon>
        <taxon>Hexapoda</taxon>
        <taxon>Insecta</taxon>
        <taxon>Pterygota</taxon>
        <taxon>Neoptera</taxon>
        <taxon>Endopterygota</taxon>
        <taxon>Lepidoptera</taxon>
        <taxon>Glossata</taxon>
        <taxon>Ditrysia</taxon>
        <taxon>Tineoidea</taxon>
        <taxon>Psychidae</taxon>
        <taxon>Oiketicinae</taxon>
        <taxon>Eumeta</taxon>
    </lineage>
</organism>
<feature type="region of interest" description="Disordered" evidence="1">
    <location>
        <begin position="133"/>
        <end position="162"/>
    </location>
</feature>
<evidence type="ECO:0000256" key="1">
    <source>
        <dbReference type="SAM" id="MobiDB-lite"/>
    </source>
</evidence>
<feature type="region of interest" description="Disordered" evidence="1">
    <location>
        <begin position="1"/>
        <end position="30"/>
    </location>
</feature>
<dbReference type="EMBL" id="BGZK01000201">
    <property type="protein sequence ID" value="GBP28031.1"/>
    <property type="molecule type" value="Genomic_DNA"/>
</dbReference>